<name>A0A3P8W420_CYNSE</name>
<evidence type="ECO:0000256" key="14">
    <source>
        <dbReference type="ARBA" id="ARBA00022842"/>
    </source>
</evidence>
<evidence type="ECO:0000313" key="23">
    <source>
        <dbReference type="Ensembl" id="ENSCSEP00000022303.1"/>
    </source>
</evidence>
<proteinExistence type="inferred from homology"/>
<dbReference type="InterPro" id="IPR030484">
    <property type="entry name" value="Rio2"/>
</dbReference>
<evidence type="ECO:0000256" key="21">
    <source>
        <dbReference type="SAM" id="MobiDB-lite"/>
    </source>
</evidence>
<dbReference type="Proteomes" id="UP000265120">
    <property type="component" value="Chromosome Z"/>
</dbReference>
<keyword evidence="13" id="KW-0067">ATP-binding</keyword>
<dbReference type="FunFam" id="1.10.10.10:FF:000053">
    <property type="entry name" value="Serine/threonine-protein kinase RIO2"/>
    <property type="match status" value="1"/>
</dbReference>
<evidence type="ECO:0000313" key="24">
    <source>
        <dbReference type="Proteomes" id="UP000265120"/>
    </source>
</evidence>
<dbReference type="SUPFAM" id="SSF56112">
    <property type="entry name" value="Protein kinase-like (PK-like)"/>
    <property type="match status" value="1"/>
</dbReference>
<feature type="region of interest" description="Disordered" evidence="21">
    <location>
        <begin position="307"/>
        <end position="345"/>
    </location>
</feature>
<dbReference type="GO" id="GO:0030490">
    <property type="term" value="P:maturation of SSU-rRNA"/>
    <property type="evidence" value="ECO:0007669"/>
    <property type="project" value="TreeGrafter"/>
</dbReference>
<feature type="compositionally biased region" description="Acidic residues" evidence="21">
    <location>
        <begin position="322"/>
        <end position="345"/>
    </location>
</feature>
<evidence type="ECO:0000256" key="17">
    <source>
        <dbReference type="ARBA" id="ARBA00064676"/>
    </source>
</evidence>
<dbReference type="Pfam" id="PF01163">
    <property type="entry name" value="RIO1"/>
    <property type="match status" value="1"/>
</dbReference>
<dbReference type="InterPro" id="IPR018935">
    <property type="entry name" value="RIO_kinase_CS"/>
</dbReference>
<dbReference type="InterPro" id="IPR036390">
    <property type="entry name" value="WH_DNA-bd_sf"/>
</dbReference>
<evidence type="ECO:0000256" key="2">
    <source>
        <dbReference type="ARBA" id="ARBA00004496"/>
    </source>
</evidence>
<dbReference type="GO" id="GO:0030688">
    <property type="term" value="C:preribosome, small subunit precursor"/>
    <property type="evidence" value="ECO:0007669"/>
    <property type="project" value="TreeGrafter"/>
</dbReference>
<evidence type="ECO:0000256" key="13">
    <source>
        <dbReference type="ARBA" id="ARBA00022840"/>
    </source>
</evidence>
<reference evidence="23 24" key="1">
    <citation type="journal article" date="2014" name="Nat. Genet.">
        <title>Whole-genome sequence of a flatfish provides insights into ZW sex chromosome evolution and adaptation to a benthic lifestyle.</title>
        <authorList>
            <person name="Chen S."/>
            <person name="Zhang G."/>
            <person name="Shao C."/>
            <person name="Huang Q."/>
            <person name="Liu G."/>
            <person name="Zhang P."/>
            <person name="Song W."/>
            <person name="An N."/>
            <person name="Chalopin D."/>
            <person name="Volff J.N."/>
            <person name="Hong Y."/>
            <person name="Li Q."/>
            <person name="Sha Z."/>
            <person name="Zhou H."/>
            <person name="Xie M."/>
            <person name="Yu Q."/>
            <person name="Liu Y."/>
            <person name="Xiang H."/>
            <person name="Wang N."/>
            <person name="Wu K."/>
            <person name="Yang C."/>
            <person name="Zhou Q."/>
            <person name="Liao X."/>
            <person name="Yang L."/>
            <person name="Hu Q."/>
            <person name="Zhang J."/>
            <person name="Meng L."/>
            <person name="Jin L."/>
            <person name="Tian Y."/>
            <person name="Lian J."/>
            <person name="Yang J."/>
            <person name="Miao G."/>
            <person name="Liu S."/>
            <person name="Liang Z."/>
            <person name="Yan F."/>
            <person name="Li Y."/>
            <person name="Sun B."/>
            <person name="Zhang H."/>
            <person name="Zhang J."/>
            <person name="Zhu Y."/>
            <person name="Du M."/>
            <person name="Zhao Y."/>
            <person name="Schartl M."/>
            <person name="Tang Q."/>
            <person name="Wang J."/>
        </authorList>
    </citation>
    <scope>NUCLEOTIDE SEQUENCE</scope>
</reference>
<evidence type="ECO:0000256" key="16">
    <source>
        <dbReference type="ARBA" id="ARBA00048679"/>
    </source>
</evidence>
<dbReference type="Pfam" id="PF09202">
    <property type="entry name" value="Rio2_N"/>
    <property type="match status" value="1"/>
</dbReference>
<accession>A0A3P8W420</accession>
<evidence type="ECO:0000256" key="11">
    <source>
        <dbReference type="ARBA" id="ARBA00022741"/>
    </source>
</evidence>
<keyword evidence="9" id="KW-0808">Transferase</keyword>
<evidence type="ECO:0000256" key="5">
    <source>
        <dbReference type="ARBA" id="ARBA00022490"/>
    </source>
</evidence>
<keyword evidence="24" id="KW-1185">Reference proteome</keyword>
<sequence length="517" mass="59823">MGKLNVVVLRYLSRDDFRVLTAVEMGMKNHEIVPVGLLSSIASLKHGGCNKVLRELCKHKLVAYERSKTVQGYRLNYGGYDYLALKTLSSREVIVSVGNQMGVGKESDIYIVANPEGEQYALKLHRLGRTSFRNLKNKRDYHKHRKNMSWLYLSRLSAMKEFAYMKALYERGFPVPKPVDYNRHAVVMELINGYPLCQVHKLQDPAALYSEFMELIVKLANHGLIHGDFNEFNLMLDDEDHITMIDFPQMVSTSHANAEWYFDRDVKCIRDFFAKRYNYESELYPTFKDIRRSCSLDVEVSASGFTKNMEKDSELLHPAGPEGEEDDEEESHDDEETSDKEDEDQETVYLEEYKHAMLELEGLKVTDTHQVTQDRGQEKTEETVKGEQKDTQTFFDDAWRDLEEEELKEVEDECPELEDLSAANKEFKPFRDSDSLLQVTEHRRRRMDSEATVGSTGSCSTIPPEVIRQKIKKQLTKQQKAAQRRRLQKGEANLVTKSRRDNQSNIKSSMESADFWG</sequence>
<evidence type="ECO:0000256" key="7">
    <source>
        <dbReference type="ARBA" id="ARBA00022527"/>
    </source>
</evidence>
<dbReference type="PROSITE" id="PS01245">
    <property type="entry name" value="RIO1"/>
    <property type="match status" value="1"/>
</dbReference>
<dbReference type="GeneTree" id="ENSGT00390000003255"/>
<dbReference type="PANTHER" id="PTHR45852">
    <property type="entry name" value="SER/THR-PROTEIN KINASE RIO2"/>
    <property type="match status" value="1"/>
</dbReference>
<keyword evidence="12" id="KW-0418">Kinase</keyword>
<dbReference type="FunFam" id="3.30.200.20:FF:000052">
    <property type="entry name" value="Serine/threonine-protein kinase RIO2"/>
    <property type="match status" value="1"/>
</dbReference>
<dbReference type="GO" id="GO:0005634">
    <property type="term" value="C:nucleus"/>
    <property type="evidence" value="ECO:0007669"/>
    <property type="project" value="TreeGrafter"/>
</dbReference>
<dbReference type="AlphaFoldDB" id="A0A3P8W420"/>
<keyword evidence="5" id="KW-0963">Cytoplasm</keyword>
<reference evidence="23" key="2">
    <citation type="submission" date="2025-08" db="UniProtKB">
        <authorList>
            <consortium name="Ensembl"/>
        </authorList>
    </citation>
    <scope>IDENTIFICATION</scope>
</reference>
<dbReference type="InterPro" id="IPR000687">
    <property type="entry name" value="RIO_kinase"/>
</dbReference>
<evidence type="ECO:0000256" key="1">
    <source>
        <dbReference type="ARBA" id="ARBA00001946"/>
    </source>
</evidence>
<keyword evidence="14" id="KW-0460">Magnesium</keyword>
<dbReference type="Ensembl" id="ENSCSET00000022587.1">
    <property type="protein sequence ID" value="ENSCSEP00000022303.1"/>
    <property type="gene ID" value="ENSCSEG00000014204.1"/>
</dbReference>
<keyword evidence="8" id="KW-0597">Phosphoprotein</keyword>
<comment type="catalytic activity">
    <reaction evidence="16">
        <text>L-seryl-[protein] + ATP = O-phospho-L-seryl-[protein] + ADP + H(+)</text>
        <dbReference type="Rhea" id="RHEA:17989"/>
        <dbReference type="Rhea" id="RHEA-COMP:9863"/>
        <dbReference type="Rhea" id="RHEA-COMP:11604"/>
        <dbReference type="ChEBI" id="CHEBI:15378"/>
        <dbReference type="ChEBI" id="CHEBI:29999"/>
        <dbReference type="ChEBI" id="CHEBI:30616"/>
        <dbReference type="ChEBI" id="CHEBI:83421"/>
        <dbReference type="ChEBI" id="CHEBI:456216"/>
        <dbReference type="EC" id="2.7.11.1"/>
    </reaction>
</comment>
<dbReference type="InterPro" id="IPR036388">
    <property type="entry name" value="WH-like_DNA-bd_sf"/>
</dbReference>
<dbReference type="SUPFAM" id="SSF46785">
    <property type="entry name" value="Winged helix' DNA-binding domain"/>
    <property type="match status" value="1"/>
</dbReference>
<comment type="subcellular location">
    <subcellularLocation>
        <location evidence="2">Cytoplasm</location>
    </subcellularLocation>
</comment>
<evidence type="ECO:0000256" key="8">
    <source>
        <dbReference type="ARBA" id="ARBA00022553"/>
    </source>
</evidence>
<dbReference type="OMA" id="ACPHLIA"/>
<dbReference type="InterPro" id="IPR015285">
    <property type="entry name" value="RIO2_wHTH_N"/>
</dbReference>
<comment type="catalytic activity">
    <reaction evidence="15">
        <text>L-threonyl-[protein] + ATP = O-phospho-L-threonyl-[protein] + ADP + H(+)</text>
        <dbReference type="Rhea" id="RHEA:46608"/>
        <dbReference type="Rhea" id="RHEA-COMP:11060"/>
        <dbReference type="Rhea" id="RHEA-COMP:11605"/>
        <dbReference type="ChEBI" id="CHEBI:15378"/>
        <dbReference type="ChEBI" id="CHEBI:30013"/>
        <dbReference type="ChEBI" id="CHEBI:30616"/>
        <dbReference type="ChEBI" id="CHEBI:61977"/>
        <dbReference type="ChEBI" id="CHEBI:456216"/>
        <dbReference type="EC" id="2.7.11.1"/>
    </reaction>
</comment>
<dbReference type="FunCoup" id="A0A3P8W420">
    <property type="interactions" value="1778"/>
</dbReference>
<feature type="domain" description="RIO kinase" evidence="22">
    <location>
        <begin position="66"/>
        <end position="289"/>
    </location>
</feature>
<feature type="compositionally biased region" description="Basic and acidic residues" evidence="21">
    <location>
        <begin position="375"/>
        <end position="390"/>
    </location>
</feature>
<comment type="subunit">
    <text evidence="17">Associated with late 40S pre-ribosomal particles. Interacts with PLK1 (via its N-terminus).</text>
</comment>
<evidence type="ECO:0000259" key="22">
    <source>
        <dbReference type="SMART" id="SM00090"/>
    </source>
</evidence>
<keyword evidence="6" id="KW-0690">Ribosome biogenesis</keyword>
<organism evidence="23 24">
    <name type="scientific">Cynoglossus semilaevis</name>
    <name type="common">Tongue sole</name>
    <dbReference type="NCBI Taxonomy" id="244447"/>
    <lineage>
        <taxon>Eukaryota</taxon>
        <taxon>Metazoa</taxon>
        <taxon>Chordata</taxon>
        <taxon>Craniata</taxon>
        <taxon>Vertebrata</taxon>
        <taxon>Euteleostomi</taxon>
        <taxon>Actinopterygii</taxon>
        <taxon>Neopterygii</taxon>
        <taxon>Teleostei</taxon>
        <taxon>Neoteleostei</taxon>
        <taxon>Acanthomorphata</taxon>
        <taxon>Carangaria</taxon>
        <taxon>Pleuronectiformes</taxon>
        <taxon>Pleuronectoidei</taxon>
        <taxon>Cynoglossidae</taxon>
        <taxon>Cynoglossinae</taxon>
        <taxon>Cynoglossus</taxon>
    </lineage>
</organism>
<dbReference type="GO" id="GO:0004674">
    <property type="term" value="F:protein serine/threonine kinase activity"/>
    <property type="evidence" value="ECO:0007669"/>
    <property type="project" value="UniProtKB-KW"/>
</dbReference>
<evidence type="ECO:0000256" key="3">
    <source>
        <dbReference type="ARBA" id="ARBA00009196"/>
    </source>
</evidence>
<evidence type="ECO:0000256" key="4">
    <source>
        <dbReference type="ARBA" id="ARBA00012513"/>
    </source>
</evidence>
<dbReference type="KEGG" id="csem:103398189"/>
<dbReference type="Gene3D" id="3.30.200.20">
    <property type="entry name" value="Phosphorylase Kinase, domain 1"/>
    <property type="match status" value="1"/>
</dbReference>
<dbReference type="EC" id="2.7.11.1" evidence="4"/>
<evidence type="ECO:0000256" key="12">
    <source>
        <dbReference type="ARBA" id="ARBA00022777"/>
    </source>
</evidence>
<dbReference type="Gene3D" id="1.10.10.10">
    <property type="entry name" value="Winged helix-like DNA-binding domain superfamily/Winged helix DNA-binding domain"/>
    <property type="match status" value="1"/>
</dbReference>
<evidence type="ECO:0000256" key="6">
    <source>
        <dbReference type="ARBA" id="ARBA00022517"/>
    </source>
</evidence>
<dbReference type="OrthoDB" id="10258631at2759"/>
<comment type="cofactor">
    <cofactor evidence="1">
        <name>Mg(2+)</name>
        <dbReference type="ChEBI" id="CHEBI:18420"/>
    </cofactor>
</comment>
<dbReference type="GO" id="GO:0046872">
    <property type="term" value="F:metal ion binding"/>
    <property type="evidence" value="ECO:0007669"/>
    <property type="project" value="UniProtKB-KW"/>
</dbReference>
<protein>
    <recommendedName>
        <fullName evidence="18">Serine/threonine-protein kinase RIO2</fullName>
        <ecNumber evidence="4">2.7.11.1</ecNumber>
    </recommendedName>
    <alternativeName>
        <fullName evidence="20">RIO kinase 2</fullName>
    </alternativeName>
    <alternativeName>
        <fullName evidence="19">Serine/threonine-protein kinase rio2</fullName>
    </alternativeName>
</protein>
<dbReference type="FunFam" id="1.10.510.10:FF:000307">
    <property type="entry name" value="Serine/threonine-protein kinase RIO2"/>
    <property type="match status" value="1"/>
</dbReference>
<dbReference type="STRING" id="244447.ENSCSEP00000022303"/>
<evidence type="ECO:0000256" key="15">
    <source>
        <dbReference type="ARBA" id="ARBA00047899"/>
    </source>
</evidence>
<dbReference type="InterPro" id="IPR018934">
    <property type="entry name" value="RIO_dom"/>
</dbReference>
<feature type="region of interest" description="Disordered" evidence="21">
    <location>
        <begin position="372"/>
        <end position="392"/>
    </location>
</feature>
<dbReference type="SMART" id="SM00090">
    <property type="entry name" value="RIO"/>
    <property type="match status" value="1"/>
</dbReference>
<dbReference type="InterPro" id="IPR011009">
    <property type="entry name" value="Kinase-like_dom_sf"/>
</dbReference>
<reference evidence="23" key="3">
    <citation type="submission" date="2025-09" db="UniProtKB">
        <authorList>
            <consortium name="Ensembl"/>
        </authorList>
    </citation>
    <scope>IDENTIFICATION</scope>
</reference>
<keyword evidence="11" id="KW-0547">Nucleotide-binding</keyword>
<dbReference type="GO" id="GO:0005829">
    <property type="term" value="C:cytosol"/>
    <property type="evidence" value="ECO:0007669"/>
    <property type="project" value="TreeGrafter"/>
</dbReference>
<evidence type="ECO:0000256" key="18">
    <source>
        <dbReference type="ARBA" id="ARBA00068353"/>
    </source>
</evidence>
<dbReference type="GeneID" id="103398189"/>
<dbReference type="InParanoid" id="A0A3P8W420"/>
<evidence type="ECO:0000256" key="9">
    <source>
        <dbReference type="ARBA" id="ARBA00022679"/>
    </source>
</evidence>
<dbReference type="CTD" id="55781"/>
<dbReference type="CDD" id="cd05144">
    <property type="entry name" value="RIO2_C"/>
    <property type="match status" value="1"/>
</dbReference>
<comment type="similarity">
    <text evidence="3">Belongs to the protein kinase superfamily. RIO-type Ser/Thr kinase family.</text>
</comment>
<feature type="region of interest" description="Disordered" evidence="21">
    <location>
        <begin position="440"/>
        <end position="517"/>
    </location>
</feature>
<dbReference type="GO" id="GO:0005524">
    <property type="term" value="F:ATP binding"/>
    <property type="evidence" value="ECO:0007669"/>
    <property type="project" value="UniProtKB-KW"/>
</dbReference>
<keyword evidence="10" id="KW-0479">Metal-binding</keyword>
<dbReference type="Gene3D" id="1.10.510.10">
    <property type="entry name" value="Transferase(Phosphotransferase) domain 1"/>
    <property type="match status" value="1"/>
</dbReference>
<feature type="compositionally biased region" description="Polar residues" evidence="21">
    <location>
        <begin position="452"/>
        <end position="461"/>
    </location>
</feature>
<keyword evidence="7" id="KW-0723">Serine/threonine-protein kinase</keyword>
<evidence type="ECO:0000256" key="20">
    <source>
        <dbReference type="ARBA" id="ARBA00076005"/>
    </source>
</evidence>
<evidence type="ECO:0000256" key="10">
    <source>
        <dbReference type="ARBA" id="ARBA00022723"/>
    </source>
</evidence>
<dbReference type="PANTHER" id="PTHR45852:SF1">
    <property type="entry name" value="SERINE_THREONINE-PROTEIN KINASE RIO2"/>
    <property type="match status" value="1"/>
</dbReference>
<evidence type="ECO:0000256" key="19">
    <source>
        <dbReference type="ARBA" id="ARBA00068837"/>
    </source>
</evidence>
<dbReference type="RefSeq" id="XP_008334930.1">
    <property type="nucleotide sequence ID" value="XM_008336708.3"/>
</dbReference>